<evidence type="ECO:0000256" key="5">
    <source>
        <dbReference type="ARBA" id="ARBA00022692"/>
    </source>
</evidence>
<evidence type="ECO:0000256" key="7">
    <source>
        <dbReference type="ARBA" id="ARBA00022833"/>
    </source>
</evidence>
<dbReference type="GO" id="GO:0016020">
    <property type="term" value="C:membrane"/>
    <property type="evidence" value="ECO:0007669"/>
    <property type="project" value="UniProtKB-SubCell"/>
</dbReference>
<sequence length="449" mass="48613">MQIIQTVLALALTLGILVTLHEYGHFWVARRCGVKVLRFSVGFGKPLFSWYDRHGTEFAVAAIPLGGYVKMLDEREGPVPEGLKDQAFTSKPPSQRIAIAAAGPLANFLFAIFAYWLLSVVGVTTVAPVVGDVTPGSVAERAGLQQGMEIHAVDGHRVTSWRDINMRLLERTGEQGLVTLEVSQNGSRGTVDGALNGWRLSNDTPNPLAEFGITPWRPAVPAVLGQVTSDGRAAAAGLRSGDRIVAVDGEPVADWFALVDYIRNAPETDLELSIERDGTPLELTVRPATRTLDDGQEIGFVGAGVEAITWPDELLREVRYGPFAAIPNAVHETWADTRLTLVAIKKMVTGLLSPTNLSGPITIARVAEASVSSGFEDFIRFLAYLSVSLGVLNLLPIPVLDGGHIVYYTIEAIRRKPVSEQVQALGLRIGMALILTLMVFALYNDLMRL</sequence>
<feature type="transmembrane region" description="Helical" evidence="11">
    <location>
        <begin position="381"/>
        <end position="410"/>
    </location>
</feature>
<evidence type="ECO:0000256" key="1">
    <source>
        <dbReference type="ARBA" id="ARBA00001947"/>
    </source>
</evidence>
<gene>
    <name evidence="13" type="ORF">J122_3662</name>
</gene>
<organism evidence="13 14">
    <name type="scientific">Marinobacter excellens LAMA 842</name>
    <dbReference type="NCBI Taxonomy" id="1306954"/>
    <lineage>
        <taxon>Bacteria</taxon>
        <taxon>Pseudomonadati</taxon>
        <taxon>Pseudomonadota</taxon>
        <taxon>Gammaproteobacteria</taxon>
        <taxon>Pseudomonadales</taxon>
        <taxon>Marinobacteraceae</taxon>
        <taxon>Marinobacter</taxon>
    </lineage>
</organism>
<protein>
    <recommendedName>
        <fullName evidence="11">Zinc metalloprotease</fullName>
        <ecNumber evidence="11">3.4.24.-</ecNumber>
    </recommendedName>
</protein>
<feature type="transmembrane region" description="Helical" evidence="11">
    <location>
        <begin position="422"/>
        <end position="443"/>
    </location>
</feature>
<dbReference type="PANTHER" id="PTHR42837:SF2">
    <property type="entry name" value="MEMBRANE METALLOPROTEASE ARASP2, CHLOROPLASTIC-RELATED"/>
    <property type="match status" value="1"/>
</dbReference>
<dbReference type="PATRIC" id="fig|1306954.6.peg.2232"/>
<name>A0A137S372_9GAMM</name>
<dbReference type="InterPro" id="IPR041489">
    <property type="entry name" value="PDZ_6"/>
</dbReference>
<evidence type="ECO:0000256" key="9">
    <source>
        <dbReference type="ARBA" id="ARBA00023049"/>
    </source>
</evidence>
<dbReference type="RefSeq" id="WP_061333433.1">
    <property type="nucleotide sequence ID" value="NZ_LOCO01000028.1"/>
</dbReference>
<dbReference type="SUPFAM" id="SSF50156">
    <property type="entry name" value="PDZ domain-like"/>
    <property type="match status" value="2"/>
</dbReference>
<dbReference type="InterPro" id="IPR001478">
    <property type="entry name" value="PDZ"/>
</dbReference>
<keyword evidence="5 11" id="KW-0812">Transmembrane</keyword>
<dbReference type="Pfam" id="PF02163">
    <property type="entry name" value="Peptidase_M50"/>
    <property type="match status" value="1"/>
</dbReference>
<dbReference type="GO" id="GO:0006508">
    <property type="term" value="P:proteolysis"/>
    <property type="evidence" value="ECO:0007669"/>
    <property type="project" value="UniProtKB-KW"/>
</dbReference>
<dbReference type="EC" id="3.4.24.-" evidence="11"/>
<proteinExistence type="inferred from homology"/>
<comment type="similarity">
    <text evidence="3 11">Belongs to the peptidase M50B family.</text>
</comment>
<evidence type="ECO:0000313" key="14">
    <source>
        <dbReference type="Proteomes" id="UP000070282"/>
    </source>
</evidence>
<feature type="transmembrane region" description="Helical" evidence="11">
    <location>
        <begin position="6"/>
        <end position="28"/>
    </location>
</feature>
<keyword evidence="7 11" id="KW-0862">Zinc</keyword>
<keyword evidence="4 13" id="KW-0645">Protease</keyword>
<dbReference type="EMBL" id="LOCO01000028">
    <property type="protein sequence ID" value="KXO06868.1"/>
    <property type="molecule type" value="Genomic_DNA"/>
</dbReference>
<feature type="transmembrane region" description="Helical" evidence="11">
    <location>
        <begin position="97"/>
        <end position="118"/>
    </location>
</feature>
<dbReference type="AlphaFoldDB" id="A0A137S372"/>
<evidence type="ECO:0000256" key="10">
    <source>
        <dbReference type="ARBA" id="ARBA00023136"/>
    </source>
</evidence>
<comment type="cofactor">
    <cofactor evidence="1 11">
        <name>Zn(2+)</name>
        <dbReference type="ChEBI" id="CHEBI:29105"/>
    </cofactor>
</comment>
<evidence type="ECO:0000256" key="4">
    <source>
        <dbReference type="ARBA" id="ARBA00022670"/>
    </source>
</evidence>
<evidence type="ECO:0000256" key="2">
    <source>
        <dbReference type="ARBA" id="ARBA00004141"/>
    </source>
</evidence>
<feature type="domain" description="PDZ" evidence="12">
    <location>
        <begin position="177"/>
        <end position="289"/>
    </location>
</feature>
<keyword evidence="11" id="KW-0479">Metal-binding</keyword>
<keyword evidence="8 11" id="KW-1133">Transmembrane helix</keyword>
<comment type="subcellular location">
    <subcellularLocation>
        <location evidence="2">Membrane</location>
        <topology evidence="2">Multi-pass membrane protein</topology>
    </subcellularLocation>
</comment>
<dbReference type="Proteomes" id="UP000070282">
    <property type="component" value="Unassembled WGS sequence"/>
</dbReference>
<dbReference type="GO" id="GO:0004222">
    <property type="term" value="F:metalloendopeptidase activity"/>
    <property type="evidence" value="ECO:0007669"/>
    <property type="project" value="InterPro"/>
</dbReference>
<keyword evidence="14" id="KW-1185">Reference proteome</keyword>
<dbReference type="SMART" id="SM00228">
    <property type="entry name" value="PDZ"/>
    <property type="match status" value="2"/>
</dbReference>
<evidence type="ECO:0000256" key="3">
    <source>
        <dbReference type="ARBA" id="ARBA00007931"/>
    </source>
</evidence>
<evidence type="ECO:0000259" key="12">
    <source>
        <dbReference type="PROSITE" id="PS50106"/>
    </source>
</evidence>
<evidence type="ECO:0000256" key="8">
    <source>
        <dbReference type="ARBA" id="ARBA00022989"/>
    </source>
</evidence>
<dbReference type="InterPro" id="IPR004387">
    <property type="entry name" value="Pept_M50_Zn"/>
</dbReference>
<comment type="caution">
    <text evidence="13">The sequence shown here is derived from an EMBL/GenBank/DDBJ whole genome shotgun (WGS) entry which is preliminary data.</text>
</comment>
<keyword evidence="6 11" id="KW-0378">Hydrolase</keyword>
<keyword evidence="9 11" id="KW-0482">Metalloprotease</keyword>
<dbReference type="GO" id="GO:0046872">
    <property type="term" value="F:metal ion binding"/>
    <property type="evidence" value="ECO:0007669"/>
    <property type="project" value="UniProtKB-KW"/>
</dbReference>
<dbReference type="PANTHER" id="PTHR42837">
    <property type="entry name" value="REGULATOR OF SIGMA-E PROTEASE RSEP"/>
    <property type="match status" value="1"/>
</dbReference>
<dbReference type="InterPro" id="IPR036034">
    <property type="entry name" value="PDZ_sf"/>
</dbReference>
<dbReference type="Gene3D" id="2.30.42.10">
    <property type="match status" value="2"/>
</dbReference>
<dbReference type="CDD" id="cd06163">
    <property type="entry name" value="S2P-M50_PDZ_RseP-like"/>
    <property type="match status" value="2"/>
</dbReference>
<keyword evidence="10 11" id="KW-0472">Membrane</keyword>
<reference evidence="14" key="1">
    <citation type="submission" date="2015-12" db="EMBL/GenBank/DDBJ databases">
        <authorList>
            <person name="Lima A."/>
            <person name="Farahani Zayas N."/>
            <person name="Castro Da Silva M.A."/>
            <person name="Cabral A."/>
            <person name="Pessatti M.L."/>
        </authorList>
    </citation>
    <scope>NUCLEOTIDE SEQUENCE [LARGE SCALE GENOMIC DNA]</scope>
    <source>
        <strain evidence="14">LAMA 842</strain>
    </source>
</reference>
<dbReference type="NCBIfam" id="TIGR00054">
    <property type="entry name" value="RIP metalloprotease RseP"/>
    <property type="match status" value="1"/>
</dbReference>
<dbReference type="PROSITE" id="PS50106">
    <property type="entry name" value="PDZ"/>
    <property type="match status" value="1"/>
</dbReference>
<evidence type="ECO:0000256" key="11">
    <source>
        <dbReference type="RuleBase" id="RU362031"/>
    </source>
</evidence>
<evidence type="ECO:0000256" key="6">
    <source>
        <dbReference type="ARBA" id="ARBA00022801"/>
    </source>
</evidence>
<dbReference type="InterPro" id="IPR008915">
    <property type="entry name" value="Peptidase_M50"/>
</dbReference>
<evidence type="ECO:0000313" key="13">
    <source>
        <dbReference type="EMBL" id="KXO06868.1"/>
    </source>
</evidence>
<accession>A0A137S372</accession>
<dbReference type="Pfam" id="PF17820">
    <property type="entry name" value="PDZ_6"/>
    <property type="match status" value="1"/>
</dbReference>